<dbReference type="RefSeq" id="WP_238977735.1">
    <property type="nucleotide sequence ID" value="NZ_JABFUC010000009.1"/>
</dbReference>
<accession>A0ABS9PBT7</accession>
<feature type="transmembrane region" description="Helical" evidence="4">
    <location>
        <begin position="223"/>
        <end position="245"/>
    </location>
</feature>
<evidence type="ECO:0000313" key="7">
    <source>
        <dbReference type="Proteomes" id="UP000814385"/>
    </source>
</evidence>
<feature type="transmembrane region" description="Helical" evidence="4">
    <location>
        <begin position="169"/>
        <end position="189"/>
    </location>
</feature>
<sequence length="409" mass="42195">MPASPHTASSSPSRGGGWRVLVATTWVQVLCSGGMLLVPTLAPQVAAAFGVPTGWVGLQVSLLYGVAMLTSLQSAVLARRLGGCRASQLAMALVMGGCALALIGTPLALLATTLMLGLAYGITSPAAAELLSRFTPPERRNLVYSIKQTGVPLGGVLAGLLAPPLAALWNWQAAFLAVGAACLATLLLLQPHRGRWDASRDASVRMQRGGSLGVLRRYRAMRWLGATGFCLSAAQLSLLSFAVAYMVEELLLSLVMAGAIVSLVHVAGVSGRLAWGALADRLGGSLPVLFGLAGVIAAIFFLLAVLGTLVPTWVTLTLMVMAGATAVGWNGVYLGEVARRCQPGEVGEATAAVLVLTYMGVLVGPALFSLIVWLTGSYAVGFLLPMLTGALAVFCLLNCVRSDVASQAA</sequence>
<keyword evidence="1 4" id="KW-0812">Transmembrane</keyword>
<evidence type="ECO:0000256" key="3">
    <source>
        <dbReference type="ARBA" id="ARBA00023136"/>
    </source>
</evidence>
<keyword evidence="2 4" id="KW-1133">Transmembrane helix</keyword>
<dbReference type="Gene3D" id="1.20.1250.20">
    <property type="entry name" value="MFS general substrate transporter like domains"/>
    <property type="match status" value="2"/>
</dbReference>
<dbReference type="Pfam" id="PF07690">
    <property type="entry name" value="MFS_1"/>
    <property type="match status" value="1"/>
</dbReference>
<comment type="caution">
    <text evidence="6">The sequence shown here is derived from an EMBL/GenBank/DDBJ whole genome shotgun (WGS) entry which is preliminary data.</text>
</comment>
<feature type="transmembrane region" description="Helical" evidence="4">
    <location>
        <begin position="313"/>
        <end position="334"/>
    </location>
</feature>
<name>A0ABS9PBT7_9GAMM</name>
<keyword evidence="7" id="KW-1185">Reference proteome</keyword>
<organism evidence="6 7">
    <name type="scientific">Billgrantia campisalis</name>
    <dbReference type="NCBI Taxonomy" id="74661"/>
    <lineage>
        <taxon>Bacteria</taxon>
        <taxon>Pseudomonadati</taxon>
        <taxon>Pseudomonadota</taxon>
        <taxon>Gammaproteobacteria</taxon>
        <taxon>Oceanospirillales</taxon>
        <taxon>Halomonadaceae</taxon>
        <taxon>Billgrantia</taxon>
    </lineage>
</organism>
<reference evidence="6 7" key="1">
    <citation type="submission" date="2020-05" db="EMBL/GenBank/DDBJ databases">
        <title>Comparative genomic analysis of denitrifying bacteria from Halomonas genus.</title>
        <authorList>
            <person name="Wang L."/>
            <person name="Shao Z."/>
        </authorList>
    </citation>
    <scope>NUCLEOTIDE SEQUENCE [LARGE SCALE GENOMIC DNA]</scope>
    <source>
        <strain evidence="6 7">A4</strain>
    </source>
</reference>
<dbReference type="PANTHER" id="PTHR23527:SF1">
    <property type="entry name" value="BLL3282 PROTEIN"/>
    <property type="match status" value="1"/>
</dbReference>
<dbReference type="SUPFAM" id="SSF103473">
    <property type="entry name" value="MFS general substrate transporter"/>
    <property type="match status" value="1"/>
</dbReference>
<protein>
    <submittedName>
        <fullName evidence="6">MFS transporter</fullName>
    </submittedName>
</protein>
<feature type="transmembrane region" description="Helical" evidence="4">
    <location>
        <begin position="20"/>
        <end position="42"/>
    </location>
</feature>
<keyword evidence="3 4" id="KW-0472">Membrane</keyword>
<dbReference type="InterPro" id="IPR011701">
    <property type="entry name" value="MFS"/>
</dbReference>
<evidence type="ECO:0000313" key="6">
    <source>
        <dbReference type="EMBL" id="MCG6658590.1"/>
    </source>
</evidence>
<proteinExistence type="predicted"/>
<feature type="transmembrane region" description="Helical" evidence="4">
    <location>
        <begin position="346"/>
        <end position="372"/>
    </location>
</feature>
<feature type="domain" description="Major facilitator superfamily (MFS) profile" evidence="5">
    <location>
        <begin position="20"/>
        <end position="401"/>
    </location>
</feature>
<dbReference type="PANTHER" id="PTHR23527">
    <property type="entry name" value="BLL3282 PROTEIN"/>
    <property type="match status" value="1"/>
</dbReference>
<evidence type="ECO:0000256" key="1">
    <source>
        <dbReference type="ARBA" id="ARBA00022692"/>
    </source>
</evidence>
<evidence type="ECO:0000256" key="4">
    <source>
        <dbReference type="SAM" id="Phobius"/>
    </source>
</evidence>
<dbReference type="PROSITE" id="PS50850">
    <property type="entry name" value="MFS"/>
    <property type="match status" value="1"/>
</dbReference>
<feature type="transmembrane region" description="Helical" evidence="4">
    <location>
        <begin position="251"/>
        <end position="274"/>
    </location>
</feature>
<dbReference type="Proteomes" id="UP000814385">
    <property type="component" value="Unassembled WGS sequence"/>
</dbReference>
<feature type="transmembrane region" description="Helical" evidence="4">
    <location>
        <begin position="378"/>
        <end position="400"/>
    </location>
</feature>
<evidence type="ECO:0000256" key="2">
    <source>
        <dbReference type="ARBA" id="ARBA00022989"/>
    </source>
</evidence>
<evidence type="ECO:0000259" key="5">
    <source>
        <dbReference type="PROSITE" id="PS50850"/>
    </source>
</evidence>
<feature type="transmembrane region" description="Helical" evidence="4">
    <location>
        <begin position="54"/>
        <end position="77"/>
    </location>
</feature>
<dbReference type="InterPro" id="IPR036259">
    <property type="entry name" value="MFS_trans_sf"/>
</dbReference>
<dbReference type="InterPro" id="IPR020846">
    <property type="entry name" value="MFS_dom"/>
</dbReference>
<dbReference type="EMBL" id="JABFUC010000009">
    <property type="protein sequence ID" value="MCG6658590.1"/>
    <property type="molecule type" value="Genomic_DNA"/>
</dbReference>
<feature type="transmembrane region" description="Helical" evidence="4">
    <location>
        <begin position="286"/>
        <end position="307"/>
    </location>
</feature>
<dbReference type="InterPro" id="IPR052952">
    <property type="entry name" value="MFS-Transporter"/>
</dbReference>
<feature type="transmembrane region" description="Helical" evidence="4">
    <location>
        <begin position="89"/>
        <end position="122"/>
    </location>
</feature>
<gene>
    <name evidence="6" type="ORF">HOP52_12590</name>
</gene>